<feature type="region of interest" description="Disordered" evidence="10">
    <location>
        <begin position="365"/>
        <end position="385"/>
    </location>
</feature>
<feature type="domain" description="C2H2-type" evidence="11">
    <location>
        <begin position="126"/>
        <end position="155"/>
    </location>
</feature>
<dbReference type="InterPro" id="IPR036236">
    <property type="entry name" value="Znf_C2H2_sf"/>
</dbReference>
<name>A0AAW0DZW6_9AGAR</name>
<keyword evidence="5" id="KW-0862">Zinc</keyword>
<feature type="domain" description="C2H2-type" evidence="11">
    <location>
        <begin position="156"/>
        <end position="186"/>
    </location>
</feature>
<proteinExistence type="predicted"/>
<dbReference type="Gene3D" id="3.30.160.60">
    <property type="entry name" value="Classic Zinc Finger"/>
    <property type="match status" value="6"/>
</dbReference>
<dbReference type="AlphaFoldDB" id="A0AAW0DZW6"/>
<keyword evidence="2" id="KW-0479">Metal-binding</keyword>
<evidence type="ECO:0000313" key="13">
    <source>
        <dbReference type="Proteomes" id="UP001362999"/>
    </source>
</evidence>
<dbReference type="Pfam" id="PF00096">
    <property type="entry name" value="zf-C2H2"/>
    <property type="match status" value="3"/>
</dbReference>
<dbReference type="PROSITE" id="PS00028">
    <property type="entry name" value="ZINC_FINGER_C2H2_1"/>
    <property type="match status" value="7"/>
</dbReference>
<dbReference type="GO" id="GO:0000981">
    <property type="term" value="F:DNA-binding transcription factor activity, RNA polymerase II-specific"/>
    <property type="evidence" value="ECO:0007669"/>
    <property type="project" value="UniProtKB-ARBA"/>
</dbReference>
<evidence type="ECO:0000256" key="6">
    <source>
        <dbReference type="ARBA" id="ARBA00023015"/>
    </source>
</evidence>
<evidence type="ECO:0000256" key="1">
    <source>
        <dbReference type="ARBA" id="ARBA00004123"/>
    </source>
</evidence>
<sequence length="484" mass="55144">MSLSTTLLAPPNTVLGKRRREKYVLHLSSSPEHSTSSYDLQASTSNLKSRPILINGTLVSHTKKRYQCTHGGCGRAYTKPSRLEEHERSHSGQRPFVCETCDKSYLREAHLQAHSRSHLPRSDRPFVCTQPNCEKRFWTAQHLRVHRDWHNGAKPFSCPEENCDEVFAKHHQLRTHRCTVHAAPGTKPYQCPREGCTKSFATNQHLRTHSKIHNENRYTCSNPTCLAASGDTIKFYPTWTALQHHNRTEHPPTCTHPSCNNRVFSAQKGLRAHQKIHEQEAVEAELDAAMDVEEDGEPPRKKRRGGEVGRDWKCNVDGCTKDFKSKKALTTHNDITHLGRRDHICPHQTCKQAFGYKHLLQRHLAKRHSISSSSESSDEEPTPHHTMTVTEMDIDAITGNTYAQTASEKLRTAKALGCSYPDLEGLTAAQTGPSCAYVFSRAYDFRRHLHSEHGIILDKEKVDRWVHARRLEQTMVERSLEEVL</sequence>
<evidence type="ECO:0000256" key="5">
    <source>
        <dbReference type="ARBA" id="ARBA00022833"/>
    </source>
</evidence>
<evidence type="ECO:0000256" key="4">
    <source>
        <dbReference type="ARBA" id="ARBA00022771"/>
    </source>
</evidence>
<dbReference type="PROSITE" id="PS50157">
    <property type="entry name" value="ZINC_FINGER_C2H2_2"/>
    <property type="match status" value="6"/>
</dbReference>
<dbReference type="GO" id="GO:0000978">
    <property type="term" value="F:RNA polymerase II cis-regulatory region sequence-specific DNA binding"/>
    <property type="evidence" value="ECO:0007669"/>
    <property type="project" value="UniProtKB-ARBA"/>
</dbReference>
<comment type="subcellular location">
    <subcellularLocation>
        <location evidence="1">Nucleus</location>
    </subcellularLocation>
</comment>
<keyword evidence="6" id="KW-0805">Transcription regulation</keyword>
<keyword evidence="7" id="KW-0804">Transcription</keyword>
<evidence type="ECO:0000256" key="8">
    <source>
        <dbReference type="ARBA" id="ARBA00023242"/>
    </source>
</evidence>
<dbReference type="GO" id="GO:0008270">
    <property type="term" value="F:zinc ion binding"/>
    <property type="evidence" value="ECO:0007669"/>
    <property type="project" value="UniProtKB-KW"/>
</dbReference>
<evidence type="ECO:0000313" key="12">
    <source>
        <dbReference type="EMBL" id="KAK7057485.1"/>
    </source>
</evidence>
<gene>
    <name evidence="12" type="ORF">R3P38DRAFT_2841252</name>
</gene>
<protein>
    <recommendedName>
        <fullName evidence="11">C2H2-type domain-containing protein</fullName>
    </recommendedName>
</protein>
<dbReference type="SMART" id="SM00355">
    <property type="entry name" value="ZnF_C2H2"/>
    <property type="match status" value="10"/>
</dbReference>
<dbReference type="FunFam" id="3.30.160.60:FF:000072">
    <property type="entry name" value="zinc finger protein 143 isoform X1"/>
    <property type="match status" value="1"/>
</dbReference>
<feature type="domain" description="C2H2-type" evidence="11">
    <location>
        <begin position="66"/>
        <end position="95"/>
    </location>
</feature>
<evidence type="ECO:0000256" key="7">
    <source>
        <dbReference type="ARBA" id="ARBA00023163"/>
    </source>
</evidence>
<feature type="domain" description="C2H2-type" evidence="11">
    <location>
        <begin position="96"/>
        <end position="123"/>
    </location>
</feature>
<feature type="domain" description="C2H2-type" evidence="11">
    <location>
        <begin position="312"/>
        <end position="342"/>
    </location>
</feature>
<dbReference type="Proteomes" id="UP001362999">
    <property type="component" value="Unassembled WGS sequence"/>
</dbReference>
<dbReference type="PANTHER" id="PTHR46179:SF13">
    <property type="entry name" value="C2H2-TYPE DOMAIN-CONTAINING PROTEIN"/>
    <property type="match status" value="1"/>
</dbReference>
<evidence type="ECO:0000256" key="2">
    <source>
        <dbReference type="ARBA" id="ARBA00022723"/>
    </source>
</evidence>
<keyword evidence="13" id="KW-1185">Reference proteome</keyword>
<dbReference type="PANTHER" id="PTHR46179">
    <property type="entry name" value="ZINC FINGER PROTEIN"/>
    <property type="match status" value="1"/>
</dbReference>
<evidence type="ECO:0000256" key="10">
    <source>
        <dbReference type="SAM" id="MobiDB-lite"/>
    </source>
</evidence>
<keyword evidence="3" id="KW-0677">Repeat</keyword>
<dbReference type="FunFam" id="3.30.160.60:FF:000446">
    <property type="entry name" value="Zinc finger protein"/>
    <property type="match status" value="1"/>
</dbReference>
<feature type="domain" description="C2H2-type" evidence="11">
    <location>
        <begin position="189"/>
        <end position="218"/>
    </location>
</feature>
<evidence type="ECO:0000256" key="3">
    <source>
        <dbReference type="ARBA" id="ARBA00022737"/>
    </source>
</evidence>
<keyword evidence="8" id="KW-0539">Nucleus</keyword>
<reference evidence="12 13" key="1">
    <citation type="journal article" date="2024" name="J Genomics">
        <title>Draft genome sequencing and assembly of Favolaschia claudopus CIRM-BRFM 2984 isolated from oak limbs.</title>
        <authorList>
            <person name="Navarro D."/>
            <person name="Drula E."/>
            <person name="Chaduli D."/>
            <person name="Cazenave R."/>
            <person name="Ahrendt S."/>
            <person name="Wang J."/>
            <person name="Lipzen A."/>
            <person name="Daum C."/>
            <person name="Barry K."/>
            <person name="Grigoriev I.V."/>
            <person name="Favel A."/>
            <person name="Rosso M.N."/>
            <person name="Martin F."/>
        </authorList>
    </citation>
    <scope>NUCLEOTIDE SEQUENCE [LARGE SCALE GENOMIC DNA]</scope>
    <source>
        <strain evidence="12 13">CIRM-BRFM 2984</strain>
    </source>
</reference>
<organism evidence="12 13">
    <name type="scientific">Favolaschia claudopus</name>
    <dbReference type="NCBI Taxonomy" id="2862362"/>
    <lineage>
        <taxon>Eukaryota</taxon>
        <taxon>Fungi</taxon>
        <taxon>Dikarya</taxon>
        <taxon>Basidiomycota</taxon>
        <taxon>Agaricomycotina</taxon>
        <taxon>Agaricomycetes</taxon>
        <taxon>Agaricomycetidae</taxon>
        <taxon>Agaricales</taxon>
        <taxon>Marasmiineae</taxon>
        <taxon>Mycenaceae</taxon>
        <taxon>Favolaschia</taxon>
    </lineage>
</organism>
<evidence type="ECO:0000256" key="9">
    <source>
        <dbReference type="PROSITE-ProRule" id="PRU00042"/>
    </source>
</evidence>
<dbReference type="SUPFAM" id="SSF57667">
    <property type="entry name" value="beta-beta-alpha zinc fingers"/>
    <property type="match status" value="3"/>
</dbReference>
<dbReference type="InterPro" id="IPR013087">
    <property type="entry name" value="Znf_C2H2_type"/>
</dbReference>
<dbReference type="GO" id="GO:0005634">
    <property type="term" value="C:nucleus"/>
    <property type="evidence" value="ECO:0007669"/>
    <property type="project" value="UniProtKB-SubCell"/>
</dbReference>
<dbReference type="EMBL" id="JAWWNJ010000004">
    <property type="protein sequence ID" value="KAK7057485.1"/>
    <property type="molecule type" value="Genomic_DNA"/>
</dbReference>
<accession>A0AAW0DZW6</accession>
<dbReference type="InterPro" id="IPR051061">
    <property type="entry name" value="Zinc_finger_trans_reg"/>
</dbReference>
<evidence type="ECO:0000259" key="11">
    <source>
        <dbReference type="PROSITE" id="PS50157"/>
    </source>
</evidence>
<keyword evidence="4 9" id="KW-0863">Zinc-finger</keyword>
<comment type="caution">
    <text evidence="12">The sequence shown here is derived from an EMBL/GenBank/DDBJ whole genome shotgun (WGS) entry which is preliminary data.</text>
</comment>